<evidence type="ECO:0000256" key="1">
    <source>
        <dbReference type="ARBA" id="ARBA00005061"/>
    </source>
</evidence>
<organism evidence="11 12">
    <name type="scientific">Albidovulum litorale</name>
    <dbReference type="NCBI Taxonomy" id="2984134"/>
    <lineage>
        <taxon>Bacteria</taxon>
        <taxon>Pseudomonadati</taxon>
        <taxon>Pseudomonadota</taxon>
        <taxon>Alphaproteobacteria</taxon>
        <taxon>Rhodobacterales</taxon>
        <taxon>Paracoccaceae</taxon>
        <taxon>Albidovulum</taxon>
    </lineage>
</organism>
<dbReference type="InterPro" id="IPR018317">
    <property type="entry name" value="QueC"/>
</dbReference>
<evidence type="ECO:0000256" key="8">
    <source>
        <dbReference type="ARBA" id="ARBA00037993"/>
    </source>
</evidence>
<dbReference type="InterPro" id="IPR014729">
    <property type="entry name" value="Rossmann-like_a/b/a_fold"/>
</dbReference>
<evidence type="ECO:0000256" key="3">
    <source>
        <dbReference type="ARBA" id="ARBA00022723"/>
    </source>
</evidence>
<evidence type="ECO:0000256" key="5">
    <source>
        <dbReference type="ARBA" id="ARBA00022785"/>
    </source>
</evidence>
<proteinExistence type="inferred from homology"/>
<keyword evidence="7" id="KW-0067">ATP-binding</keyword>
<protein>
    <recommendedName>
        <fullName evidence="9">7-cyano-7-deazaguanine synthase</fullName>
        <ecNumber evidence="9">6.3.4.20</ecNumber>
    </recommendedName>
</protein>
<evidence type="ECO:0000256" key="6">
    <source>
        <dbReference type="ARBA" id="ARBA00022833"/>
    </source>
</evidence>
<evidence type="ECO:0000256" key="2">
    <source>
        <dbReference type="ARBA" id="ARBA00022598"/>
    </source>
</evidence>
<comment type="caution">
    <text evidence="11">The sequence shown here is derived from an EMBL/GenBank/DDBJ whole genome shotgun (WGS) entry which is preliminary data.</text>
</comment>
<sequence length="632" mass="70148">MPESFLIVSSESAAPKRYAIRINGSDATFRLKTDPIETSFVRSLSSDLVDLLEIASSVFFADTTVRRGGEGRQKLGAAWRRQLAFQLAVRHPELWSTPEVTAALTDAVEFLTGDRVTFEFVAKPIEPVAEPYLPLQNAPEGFQAKEVILFSGGLDSFAGALEALKDRTDNVILVTHRSAPKAINRQVTLSGYLRKEFKNRFLHLHVRATRAKSVARETTQRSRSFLFACLGYAVARIAGADRLSFYENGVVSHNLPIDAQVIETMASRTTHPLALRKLQTFLDVINEQRVAIRNDFEWLTKAEVVTKIHNLGAAPVIAHTVSCTSLRNETSEIHHCGACSQCLDRRFAILAAGLEDYDRASDYKIDVLAGARDTVRSRTMALDWTRHACQLAGADLSSFLGRFASDIVRVAQGYDTLTDAQIVEKVFDLQRRHGRAVLAVIERATERFAAQLVRHDLPTSSLLALYLGVGLTVPEVADGLVLDGLREKPGKDAGVLQSERTPLFPLRVAFFDNQGGHAIEVEGLGCVRHGGAAVAHDLKPQYEDDLAAGLAPENHNFVSPYALAEMRRYVSVNTVTQSIKRCRDRLAEFYIAIELRPPDHPLLIEQRRHKGYRLDPSIRVIRRDQVRTPAKG</sequence>
<dbReference type="PANTHER" id="PTHR42914:SF1">
    <property type="entry name" value="7-CYANO-7-DEAZAGUANINE SYNTHASE"/>
    <property type="match status" value="1"/>
</dbReference>
<accession>A0ABT2ZTY3</accession>
<keyword evidence="4" id="KW-0547">Nucleotide-binding</keyword>
<keyword evidence="2 11" id="KW-0436">Ligase</keyword>
<evidence type="ECO:0000256" key="4">
    <source>
        <dbReference type="ARBA" id="ARBA00022741"/>
    </source>
</evidence>
<keyword evidence="6" id="KW-0862">Zinc</keyword>
<evidence type="ECO:0000313" key="11">
    <source>
        <dbReference type="EMBL" id="MCV2874609.1"/>
    </source>
</evidence>
<comment type="catalytic activity">
    <reaction evidence="10">
        <text>7-carboxy-7-carbaguanine + NH4(+) + 2 ATP = 7-cyano-7-carbaguanine + 2 AMP + 2 diphosphate + 2 H(+)</text>
        <dbReference type="Rhea" id="RHEA:27982"/>
        <dbReference type="ChEBI" id="CHEBI:15378"/>
        <dbReference type="ChEBI" id="CHEBI:28938"/>
        <dbReference type="ChEBI" id="CHEBI:30616"/>
        <dbReference type="ChEBI" id="CHEBI:33019"/>
        <dbReference type="ChEBI" id="CHEBI:45075"/>
        <dbReference type="ChEBI" id="CHEBI:61036"/>
        <dbReference type="ChEBI" id="CHEBI:456215"/>
        <dbReference type="EC" id="6.3.4.20"/>
    </reaction>
</comment>
<dbReference type="EMBL" id="JAOWKZ010000008">
    <property type="protein sequence ID" value="MCV2874609.1"/>
    <property type="molecule type" value="Genomic_DNA"/>
</dbReference>
<reference evidence="11 12" key="1">
    <citation type="submission" date="2022-10" db="EMBL/GenBank/DDBJ databases">
        <title>Defluviimonas sp. nov., isolated from ocean surface sediments.</title>
        <authorList>
            <person name="He W."/>
            <person name="Wang L."/>
            <person name="Zhang D.-F."/>
        </authorList>
    </citation>
    <scope>NUCLEOTIDE SEQUENCE [LARGE SCALE GENOMIC DNA]</scope>
    <source>
        <strain evidence="11 12">WL0050</strain>
    </source>
</reference>
<dbReference type="Pfam" id="PF06508">
    <property type="entry name" value="QueC"/>
    <property type="match status" value="1"/>
</dbReference>
<evidence type="ECO:0000256" key="7">
    <source>
        <dbReference type="ARBA" id="ARBA00022840"/>
    </source>
</evidence>
<keyword evidence="12" id="KW-1185">Reference proteome</keyword>
<evidence type="ECO:0000256" key="10">
    <source>
        <dbReference type="ARBA" id="ARBA00047890"/>
    </source>
</evidence>
<dbReference type="PANTHER" id="PTHR42914">
    <property type="entry name" value="7-CYANO-7-DEAZAGUANINE SYNTHASE"/>
    <property type="match status" value="1"/>
</dbReference>
<comment type="pathway">
    <text evidence="1">Purine metabolism; 7-cyano-7-deazaguanine biosynthesis.</text>
</comment>
<dbReference type="SUPFAM" id="SSF52402">
    <property type="entry name" value="Adenine nucleotide alpha hydrolases-like"/>
    <property type="match status" value="1"/>
</dbReference>
<evidence type="ECO:0000256" key="9">
    <source>
        <dbReference type="ARBA" id="ARBA00039149"/>
    </source>
</evidence>
<dbReference type="RefSeq" id="WP_263741889.1">
    <property type="nucleotide sequence ID" value="NZ_JAOWKZ010000008.1"/>
</dbReference>
<gene>
    <name evidence="11" type="ORF">OEZ71_20105</name>
</gene>
<evidence type="ECO:0000313" key="12">
    <source>
        <dbReference type="Proteomes" id="UP001652564"/>
    </source>
</evidence>
<name>A0ABT2ZTY3_9RHOB</name>
<dbReference type="EC" id="6.3.4.20" evidence="9"/>
<keyword evidence="5" id="KW-0671">Queuosine biosynthesis</keyword>
<dbReference type="Gene3D" id="3.40.50.620">
    <property type="entry name" value="HUPs"/>
    <property type="match status" value="1"/>
</dbReference>
<dbReference type="GO" id="GO:0016874">
    <property type="term" value="F:ligase activity"/>
    <property type="evidence" value="ECO:0007669"/>
    <property type="project" value="UniProtKB-KW"/>
</dbReference>
<dbReference type="Proteomes" id="UP001652564">
    <property type="component" value="Unassembled WGS sequence"/>
</dbReference>
<keyword evidence="3" id="KW-0479">Metal-binding</keyword>
<comment type="similarity">
    <text evidence="8">Belongs to the QueC family.</text>
</comment>